<evidence type="ECO:0000256" key="1">
    <source>
        <dbReference type="SAM" id="MobiDB-lite"/>
    </source>
</evidence>
<name>A0AAE3YUM8_9ACTN</name>
<gene>
    <name evidence="3" type="ORF">J2S41_005517</name>
</gene>
<dbReference type="EMBL" id="JAVDYB010000001">
    <property type="protein sequence ID" value="MDR7278739.1"/>
    <property type="molecule type" value="Genomic_DNA"/>
</dbReference>
<proteinExistence type="predicted"/>
<sequence>MTDQTQSWAERTVPVPPDMHRPASDPFTDAPDHYDDDPTRLNFQRGRATVAPRAQRHHDGDDEIAPHEPTGTGWPDSPPPPPAVPFSVQLRRGREWGVLGLVFSFVCWGIWALSDGGSFLGSFLTYVVTLIVAVGLFALARLVGRLVLERQLHRMRRSARGSYLIVGAFLIAVGIAYLSQTGWVVDVWVWIKSNFY</sequence>
<keyword evidence="2" id="KW-0812">Transmembrane</keyword>
<dbReference type="InterPro" id="IPR036259">
    <property type="entry name" value="MFS_trans_sf"/>
</dbReference>
<keyword evidence="2" id="KW-0472">Membrane</keyword>
<feature type="transmembrane region" description="Helical" evidence="2">
    <location>
        <begin position="161"/>
        <end position="179"/>
    </location>
</feature>
<feature type="compositionally biased region" description="Basic and acidic residues" evidence="1">
    <location>
        <begin position="57"/>
        <end position="66"/>
    </location>
</feature>
<comment type="caution">
    <text evidence="3">The sequence shown here is derived from an EMBL/GenBank/DDBJ whole genome shotgun (WGS) entry which is preliminary data.</text>
</comment>
<dbReference type="SUPFAM" id="SSF103473">
    <property type="entry name" value="MFS general substrate transporter"/>
    <property type="match status" value="1"/>
</dbReference>
<evidence type="ECO:0000256" key="2">
    <source>
        <dbReference type="SAM" id="Phobius"/>
    </source>
</evidence>
<feature type="compositionally biased region" description="Basic and acidic residues" evidence="1">
    <location>
        <begin position="30"/>
        <end position="39"/>
    </location>
</feature>
<feature type="transmembrane region" description="Helical" evidence="2">
    <location>
        <begin position="119"/>
        <end position="140"/>
    </location>
</feature>
<keyword evidence="2" id="KW-1133">Transmembrane helix</keyword>
<feature type="region of interest" description="Disordered" evidence="1">
    <location>
        <begin position="1"/>
        <end position="83"/>
    </location>
</feature>
<evidence type="ECO:0000313" key="3">
    <source>
        <dbReference type="EMBL" id="MDR7278739.1"/>
    </source>
</evidence>
<reference evidence="3" key="1">
    <citation type="submission" date="2023-07" db="EMBL/GenBank/DDBJ databases">
        <title>Sequencing the genomes of 1000 actinobacteria strains.</title>
        <authorList>
            <person name="Klenk H.-P."/>
        </authorList>
    </citation>
    <scope>NUCLEOTIDE SEQUENCE</scope>
    <source>
        <strain evidence="3">DSM 44707</strain>
    </source>
</reference>
<dbReference type="RefSeq" id="WP_310371849.1">
    <property type="nucleotide sequence ID" value="NZ_JAVDYB010000001.1"/>
</dbReference>
<feature type="transmembrane region" description="Helical" evidence="2">
    <location>
        <begin position="96"/>
        <end position="113"/>
    </location>
</feature>
<accession>A0AAE3YUM8</accession>
<organism evidence="3 4">
    <name type="scientific">Catenuloplanes atrovinosus</name>
    <dbReference type="NCBI Taxonomy" id="137266"/>
    <lineage>
        <taxon>Bacteria</taxon>
        <taxon>Bacillati</taxon>
        <taxon>Actinomycetota</taxon>
        <taxon>Actinomycetes</taxon>
        <taxon>Micromonosporales</taxon>
        <taxon>Micromonosporaceae</taxon>
        <taxon>Catenuloplanes</taxon>
    </lineage>
</organism>
<evidence type="ECO:0000313" key="4">
    <source>
        <dbReference type="Proteomes" id="UP001183643"/>
    </source>
</evidence>
<keyword evidence="4" id="KW-1185">Reference proteome</keyword>
<dbReference type="AlphaFoldDB" id="A0AAE3YUM8"/>
<dbReference type="Proteomes" id="UP001183643">
    <property type="component" value="Unassembled WGS sequence"/>
</dbReference>
<protein>
    <submittedName>
        <fullName evidence="3">Uncharacterized protein</fullName>
    </submittedName>
</protein>